<keyword evidence="8" id="KW-1185">Reference proteome</keyword>
<name>A0ABR1P7E9_DIAER</name>
<reference evidence="7 8" key="1">
    <citation type="submission" date="2024-02" db="EMBL/GenBank/DDBJ databases">
        <title>De novo assembly and annotation of 12 fungi associated with fruit tree decline syndrome in Ontario, Canada.</title>
        <authorList>
            <person name="Sulman M."/>
            <person name="Ellouze W."/>
            <person name="Ilyukhin E."/>
        </authorList>
    </citation>
    <scope>NUCLEOTIDE SEQUENCE [LARGE SCALE GENOMIC DNA]</scope>
    <source>
        <strain evidence="7 8">M169</strain>
    </source>
</reference>
<dbReference type="EMBL" id="JAKNSF020000034">
    <property type="protein sequence ID" value="KAK7728318.1"/>
    <property type="molecule type" value="Genomic_DNA"/>
</dbReference>
<dbReference type="Proteomes" id="UP001430848">
    <property type="component" value="Unassembled WGS sequence"/>
</dbReference>
<evidence type="ECO:0000256" key="5">
    <source>
        <dbReference type="ARBA" id="ARBA00023027"/>
    </source>
</evidence>
<dbReference type="Pfam" id="PF07992">
    <property type="entry name" value="Pyr_redox_2"/>
    <property type="match status" value="1"/>
</dbReference>
<feature type="domain" description="FAD/NAD(P)-binding" evidence="6">
    <location>
        <begin position="4"/>
        <end position="314"/>
    </location>
</feature>
<dbReference type="PANTHER" id="PTHR43706:SF45">
    <property type="entry name" value="NADH DEHYDROGENASE-LIKE PROTEIN RV1812C"/>
    <property type="match status" value="1"/>
</dbReference>
<comment type="similarity">
    <text evidence="1">Belongs to the NADH dehydrogenase family.</text>
</comment>
<dbReference type="InterPro" id="IPR045024">
    <property type="entry name" value="NDH-2"/>
</dbReference>
<dbReference type="InterPro" id="IPR036188">
    <property type="entry name" value="FAD/NAD-bd_sf"/>
</dbReference>
<dbReference type="InterPro" id="IPR023753">
    <property type="entry name" value="FAD/NAD-binding_dom"/>
</dbReference>
<organism evidence="7 8">
    <name type="scientific">Diaporthe eres</name>
    <name type="common">Phomopsis oblonga</name>
    <dbReference type="NCBI Taxonomy" id="83184"/>
    <lineage>
        <taxon>Eukaryota</taxon>
        <taxon>Fungi</taxon>
        <taxon>Dikarya</taxon>
        <taxon>Ascomycota</taxon>
        <taxon>Pezizomycotina</taxon>
        <taxon>Sordariomycetes</taxon>
        <taxon>Sordariomycetidae</taxon>
        <taxon>Diaporthales</taxon>
        <taxon>Diaporthaceae</taxon>
        <taxon>Diaporthe</taxon>
        <taxon>Diaporthe eres species complex</taxon>
    </lineage>
</organism>
<evidence type="ECO:0000256" key="1">
    <source>
        <dbReference type="ARBA" id="ARBA00005272"/>
    </source>
</evidence>
<evidence type="ECO:0000256" key="4">
    <source>
        <dbReference type="ARBA" id="ARBA00023002"/>
    </source>
</evidence>
<gene>
    <name evidence="7" type="ORF">SLS63_006766</name>
</gene>
<dbReference type="PRINTS" id="PR00368">
    <property type="entry name" value="FADPNR"/>
</dbReference>
<dbReference type="PRINTS" id="PR00411">
    <property type="entry name" value="PNDRDTASEI"/>
</dbReference>
<dbReference type="Gene3D" id="3.50.50.100">
    <property type="match status" value="1"/>
</dbReference>
<evidence type="ECO:0000256" key="2">
    <source>
        <dbReference type="ARBA" id="ARBA00022630"/>
    </source>
</evidence>
<keyword evidence="5" id="KW-0520">NAD</keyword>
<dbReference type="PANTHER" id="PTHR43706">
    <property type="entry name" value="NADH DEHYDROGENASE"/>
    <property type="match status" value="1"/>
</dbReference>
<keyword evidence="3" id="KW-0274">FAD</keyword>
<keyword evidence="4" id="KW-0560">Oxidoreductase</keyword>
<evidence type="ECO:0000259" key="6">
    <source>
        <dbReference type="Pfam" id="PF07992"/>
    </source>
</evidence>
<evidence type="ECO:0000256" key="3">
    <source>
        <dbReference type="ARBA" id="ARBA00022827"/>
    </source>
</evidence>
<sequence>MSKRIVIIGAGFAGLWSALSAKRLINLRNQQNSIKILVITPEPSLVLRPRLYEANSAGMTHHLGELFDSAGIEFFQGKVDTIDTKAHAVHAQATSGLEPTTSISYDRLILAAGSSVRQPQGVAGLREFAFDIDALDSAARLEEHLNGLPSSAESPGRDTVVVCGAGFTGIELAAELPKRLLGLIANPRIIMVESADEIGPGLGPGPRPVITQAMKELQVEVRTGAAVSSVDAEGLTLATGDRIETKTIIWTAGVVATPLTQQIDGPKDSFCRLHVDQSLRTLSAEHVYATGDAAHALADDKGHHALMSCQHALQLGRVSGYNAAADLLGEQTVEYSQAAYACCLDLGPCGAVIGRGWEREVSLTGDRAKRVKEYINRKLIYPPVDVWEALNLANPVGPDSDELFEHILQVVG</sequence>
<evidence type="ECO:0000313" key="7">
    <source>
        <dbReference type="EMBL" id="KAK7728318.1"/>
    </source>
</evidence>
<comment type="caution">
    <text evidence="7">The sequence shown here is derived from an EMBL/GenBank/DDBJ whole genome shotgun (WGS) entry which is preliminary data.</text>
</comment>
<dbReference type="SUPFAM" id="SSF51905">
    <property type="entry name" value="FAD/NAD(P)-binding domain"/>
    <property type="match status" value="1"/>
</dbReference>
<protein>
    <recommendedName>
        <fullName evidence="6">FAD/NAD(P)-binding domain-containing protein</fullName>
    </recommendedName>
</protein>
<keyword evidence="2" id="KW-0285">Flavoprotein</keyword>
<proteinExistence type="inferred from homology"/>
<accession>A0ABR1P7E9</accession>
<evidence type="ECO:0000313" key="8">
    <source>
        <dbReference type="Proteomes" id="UP001430848"/>
    </source>
</evidence>